<feature type="non-terminal residue" evidence="1">
    <location>
        <position position="131"/>
    </location>
</feature>
<organism evidence="1">
    <name type="scientific">Streptomyces ambofaciens</name>
    <dbReference type="NCBI Taxonomy" id="1889"/>
    <lineage>
        <taxon>Bacteria</taxon>
        <taxon>Bacillati</taxon>
        <taxon>Actinomycetota</taxon>
        <taxon>Actinomycetes</taxon>
        <taxon>Kitasatosporales</taxon>
        <taxon>Streptomycetaceae</taxon>
        <taxon>Streptomyces</taxon>
    </lineage>
</organism>
<reference evidence="1" key="1">
    <citation type="journal article" date="2001" name="Biosci. Biotechnol. Biochem.">
        <title>A calcium-binding protein with four EF-hand motifs in Streptomyces ambofaciens.</title>
        <authorList>
            <person name="Yonekawa T."/>
            <person name="Ohnishi Y."/>
            <person name="Horinouchi S."/>
        </authorList>
    </citation>
    <scope>NUCLEOTIDE SEQUENCE</scope>
    <source>
        <strain evidence="1">IFO12651</strain>
    </source>
</reference>
<proteinExistence type="predicted"/>
<accession>Q9F1V4</accession>
<dbReference type="AlphaFoldDB" id="Q9F1V4"/>
<evidence type="ECO:0000313" key="1">
    <source>
        <dbReference type="EMBL" id="BAB19056.1"/>
    </source>
</evidence>
<name>Q9F1V4_STRAM</name>
<dbReference type="EMBL" id="AB041825">
    <property type="protein sequence ID" value="BAB19056.1"/>
    <property type="molecule type" value="Genomic_DNA"/>
</dbReference>
<protein>
    <submittedName>
        <fullName evidence="1">Uncharacterized protein</fullName>
    </submittedName>
</protein>
<sequence>MYQDGEAASRDARIHAIEVVLPAIPRCWFQALHASVEAWRRRQVVVEGDGFPPDSASGLWLERESHGDVEGDERAPVRHQIVRLWHEVWQLSPRRAGGGARPDGRSGAVAARTHCSLAVDQDRDRFPRYGS</sequence>